<accession>A0ABX2NQ69</accession>
<dbReference type="EMBL" id="VOMC01000023">
    <property type="protein sequence ID" value="NVI06376.1"/>
    <property type="molecule type" value="Genomic_DNA"/>
</dbReference>
<gene>
    <name evidence="1" type="ORF">FSB64_21920</name>
</gene>
<protein>
    <submittedName>
        <fullName evidence="1">Uncharacterized protein</fullName>
    </submittedName>
</protein>
<name>A0ABX2NQ69_9BURK</name>
<organism evidence="1 2">
    <name type="scientific">Paraburkholderia youngii</name>
    <dbReference type="NCBI Taxonomy" id="2782701"/>
    <lineage>
        <taxon>Bacteria</taxon>
        <taxon>Pseudomonadati</taxon>
        <taxon>Pseudomonadota</taxon>
        <taxon>Betaproteobacteria</taxon>
        <taxon>Burkholderiales</taxon>
        <taxon>Burkholderiaceae</taxon>
        <taxon>Paraburkholderia</taxon>
    </lineage>
</organism>
<dbReference type="RefSeq" id="WP_176367836.1">
    <property type="nucleotide sequence ID" value="NZ_VOMC01000023.1"/>
</dbReference>
<reference evidence="1 2" key="1">
    <citation type="submission" date="2019-08" db="EMBL/GenBank/DDBJ databases">
        <title>Paraburkholderia simonii sp. nov. and P. youngii sp. nov. Brazilian and Mexican Mimosa-associated rhizobia.</title>
        <authorList>
            <person name="Mavima L."/>
            <person name="Beukes C.W."/>
            <person name="Palmer M."/>
            <person name="De Meyer S.E."/>
            <person name="James E.K."/>
            <person name="Maluk M."/>
            <person name="Avontuur J.R."/>
            <person name="Chan W.Y."/>
            <person name="Venter S.N."/>
            <person name="Steenkamp E.T."/>
        </authorList>
    </citation>
    <scope>NUCLEOTIDE SEQUENCE [LARGE SCALE GENOMIC DNA]</scope>
    <source>
        <strain evidence="1 2">JPY454</strain>
    </source>
</reference>
<comment type="caution">
    <text evidence="1">The sequence shown here is derived from an EMBL/GenBank/DDBJ whole genome shotgun (WGS) entry which is preliminary data.</text>
</comment>
<evidence type="ECO:0000313" key="2">
    <source>
        <dbReference type="Proteomes" id="UP000821598"/>
    </source>
</evidence>
<sequence length="66" mass="7079">MTQSNTSLVVELPAPEAADLAVRAAREGVSTPELLGYHVLKSAYGYSHPLVMAFEARPKKGHEGTK</sequence>
<proteinExistence type="predicted"/>
<keyword evidence="2" id="KW-1185">Reference proteome</keyword>
<dbReference type="Proteomes" id="UP000821598">
    <property type="component" value="Unassembled WGS sequence"/>
</dbReference>
<evidence type="ECO:0000313" key="1">
    <source>
        <dbReference type="EMBL" id="NVI06376.1"/>
    </source>
</evidence>